<dbReference type="InterPro" id="IPR029058">
    <property type="entry name" value="AB_hydrolase_fold"/>
</dbReference>
<feature type="region of interest" description="Disordered" evidence="2">
    <location>
        <begin position="112"/>
        <end position="150"/>
    </location>
</feature>
<protein>
    <submittedName>
        <fullName evidence="4">Alpha/beta hydrolase</fullName>
    </submittedName>
</protein>
<evidence type="ECO:0000256" key="2">
    <source>
        <dbReference type="SAM" id="MobiDB-lite"/>
    </source>
</evidence>
<dbReference type="EMBL" id="JAPNTZ010000003">
    <property type="protein sequence ID" value="MCY1138366.1"/>
    <property type="molecule type" value="Genomic_DNA"/>
</dbReference>
<dbReference type="Gene3D" id="3.40.50.1820">
    <property type="entry name" value="alpha/beta hydrolase"/>
    <property type="match status" value="2"/>
</dbReference>
<feature type="compositionally biased region" description="Low complexity" evidence="2">
    <location>
        <begin position="112"/>
        <end position="125"/>
    </location>
</feature>
<dbReference type="Proteomes" id="UP001151002">
    <property type="component" value="Unassembled WGS sequence"/>
</dbReference>
<dbReference type="InterPro" id="IPR000073">
    <property type="entry name" value="AB_hydrolase_1"/>
</dbReference>
<sequence length="332" mass="32928">MFVTSEDGTRLAVNRTGEGPPVVLIHGSAGGLDSFDPILPLLRDRFELLTYARRGYAPSDGCTRAKTFADDVADLRAVVAAAGGAAHVVGTSYGATVALHAALALAGQPPAATEEGTATSASGSGRTVSRPPAAGKIDSGMTVSGGTSSAAASRGGANSAVAASSATGGDGGVGGGKVAGGVVIRSLVVFEPPIFSAGAGLADALGRYRGLLEAGDLLGAARLLAAEVARVPAAILPAIAAPPESEAVGCLHDLEAMTADTTDVERWSAITVPTLLLQGSDTWPPMPDTMEALAAALPSAARTVLPGQSHFASHTAPGLFAGALTDFLRKQA</sequence>
<reference evidence="4" key="1">
    <citation type="submission" date="2022-11" db="EMBL/GenBank/DDBJ databases">
        <authorList>
            <person name="Somphong A."/>
            <person name="Phongsopitanun W."/>
        </authorList>
    </citation>
    <scope>NUCLEOTIDE SEQUENCE</scope>
    <source>
        <strain evidence="4">Pm04-4</strain>
    </source>
</reference>
<keyword evidence="1 4" id="KW-0378">Hydrolase</keyword>
<dbReference type="InterPro" id="IPR050266">
    <property type="entry name" value="AB_hydrolase_sf"/>
</dbReference>
<feature type="compositionally biased region" description="Low complexity" evidence="2">
    <location>
        <begin position="139"/>
        <end position="150"/>
    </location>
</feature>
<evidence type="ECO:0000313" key="5">
    <source>
        <dbReference type="Proteomes" id="UP001151002"/>
    </source>
</evidence>
<keyword evidence="5" id="KW-1185">Reference proteome</keyword>
<dbReference type="SUPFAM" id="SSF53474">
    <property type="entry name" value="alpha/beta-Hydrolases"/>
    <property type="match status" value="1"/>
</dbReference>
<accession>A0ABT4AVW3</accession>
<feature type="domain" description="AB hydrolase-1" evidence="3">
    <location>
        <begin position="22"/>
        <end position="321"/>
    </location>
</feature>
<dbReference type="RefSeq" id="WP_267562357.1">
    <property type="nucleotide sequence ID" value="NZ_JAPNTZ010000003.1"/>
</dbReference>
<evidence type="ECO:0000259" key="3">
    <source>
        <dbReference type="Pfam" id="PF12697"/>
    </source>
</evidence>
<name>A0ABT4AVW3_9ACTN</name>
<dbReference type="Pfam" id="PF12697">
    <property type="entry name" value="Abhydrolase_6"/>
    <property type="match status" value="1"/>
</dbReference>
<evidence type="ECO:0000256" key="1">
    <source>
        <dbReference type="ARBA" id="ARBA00022801"/>
    </source>
</evidence>
<proteinExistence type="predicted"/>
<gene>
    <name evidence="4" type="ORF">OWR29_10195</name>
</gene>
<comment type="caution">
    <text evidence="4">The sequence shown here is derived from an EMBL/GenBank/DDBJ whole genome shotgun (WGS) entry which is preliminary data.</text>
</comment>
<evidence type="ECO:0000313" key="4">
    <source>
        <dbReference type="EMBL" id="MCY1138366.1"/>
    </source>
</evidence>
<dbReference type="PANTHER" id="PTHR43798">
    <property type="entry name" value="MONOACYLGLYCEROL LIPASE"/>
    <property type="match status" value="1"/>
</dbReference>
<dbReference type="GO" id="GO:0016787">
    <property type="term" value="F:hydrolase activity"/>
    <property type="evidence" value="ECO:0007669"/>
    <property type="project" value="UniProtKB-KW"/>
</dbReference>
<organism evidence="4 5">
    <name type="scientific">Paractinoplanes pyxinae</name>
    <dbReference type="NCBI Taxonomy" id="2997416"/>
    <lineage>
        <taxon>Bacteria</taxon>
        <taxon>Bacillati</taxon>
        <taxon>Actinomycetota</taxon>
        <taxon>Actinomycetes</taxon>
        <taxon>Micromonosporales</taxon>
        <taxon>Micromonosporaceae</taxon>
        <taxon>Paractinoplanes</taxon>
    </lineage>
</organism>
<dbReference type="PANTHER" id="PTHR43798:SF31">
    <property type="entry name" value="AB HYDROLASE SUPERFAMILY PROTEIN YCLE"/>
    <property type="match status" value="1"/>
</dbReference>